<dbReference type="Pfam" id="PF05002">
    <property type="entry name" value="SGS"/>
    <property type="match status" value="1"/>
</dbReference>
<dbReference type="STRING" id="195883.A0A482WW99"/>
<comment type="caution">
    <text evidence="4">The sequence shown here is derived from an EMBL/GenBank/DDBJ whole genome shotgun (WGS) entry which is preliminary data.</text>
</comment>
<dbReference type="PANTHER" id="PTHR45862">
    <property type="entry name" value="PROTEIN SGT1 HOMOLOG"/>
    <property type="match status" value="1"/>
</dbReference>
<name>A0A482WW99_LAOST</name>
<dbReference type="GO" id="GO:0051087">
    <property type="term" value="F:protein-folding chaperone binding"/>
    <property type="evidence" value="ECO:0007669"/>
    <property type="project" value="InterPro"/>
</dbReference>
<dbReference type="GO" id="GO:0005737">
    <property type="term" value="C:cytoplasm"/>
    <property type="evidence" value="ECO:0007669"/>
    <property type="project" value="UniProtKB-ARBA"/>
</dbReference>
<evidence type="ECO:0000313" key="4">
    <source>
        <dbReference type="EMBL" id="RZF37814.1"/>
    </source>
</evidence>
<evidence type="ECO:0000259" key="2">
    <source>
        <dbReference type="PROSITE" id="PS51048"/>
    </source>
</evidence>
<feature type="domain" description="CS" evidence="3">
    <location>
        <begin position="26"/>
        <end position="115"/>
    </location>
</feature>
<dbReference type="Proteomes" id="UP000291343">
    <property type="component" value="Unassembled WGS sequence"/>
</dbReference>
<organism evidence="4 5">
    <name type="scientific">Laodelphax striatellus</name>
    <name type="common">Small brown planthopper</name>
    <name type="synonym">Delphax striatella</name>
    <dbReference type="NCBI Taxonomy" id="195883"/>
    <lineage>
        <taxon>Eukaryota</taxon>
        <taxon>Metazoa</taxon>
        <taxon>Ecdysozoa</taxon>
        <taxon>Arthropoda</taxon>
        <taxon>Hexapoda</taxon>
        <taxon>Insecta</taxon>
        <taxon>Pterygota</taxon>
        <taxon>Neoptera</taxon>
        <taxon>Paraneoptera</taxon>
        <taxon>Hemiptera</taxon>
        <taxon>Auchenorrhyncha</taxon>
        <taxon>Fulgoroidea</taxon>
        <taxon>Delphacidae</taxon>
        <taxon>Criomorphinae</taxon>
        <taxon>Laodelphax</taxon>
    </lineage>
</organism>
<dbReference type="InterPro" id="IPR044563">
    <property type="entry name" value="Sgt1-like"/>
</dbReference>
<dbReference type="AlphaFoldDB" id="A0A482WW99"/>
<reference evidence="4 5" key="1">
    <citation type="journal article" date="2017" name="Gigascience">
        <title>Genome sequence of the small brown planthopper, Laodelphax striatellus.</title>
        <authorList>
            <person name="Zhu J."/>
            <person name="Jiang F."/>
            <person name="Wang X."/>
            <person name="Yang P."/>
            <person name="Bao Y."/>
            <person name="Zhao W."/>
            <person name="Wang W."/>
            <person name="Lu H."/>
            <person name="Wang Q."/>
            <person name="Cui N."/>
            <person name="Li J."/>
            <person name="Chen X."/>
            <person name="Luo L."/>
            <person name="Yu J."/>
            <person name="Kang L."/>
            <person name="Cui F."/>
        </authorList>
    </citation>
    <scope>NUCLEOTIDE SEQUENCE [LARGE SCALE GENOMIC DNA]</scope>
    <source>
        <strain evidence="4">Lst14</strain>
    </source>
</reference>
<dbReference type="InParanoid" id="A0A482WW99"/>
<gene>
    <name evidence="4" type="ORF">LSTR_LSTR007176</name>
</gene>
<dbReference type="InterPro" id="IPR007699">
    <property type="entry name" value="SGS_dom"/>
</dbReference>
<keyword evidence="5" id="KW-1185">Reference proteome</keyword>
<evidence type="ECO:0000256" key="1">
    <source>
        <dbReference type="SAM" id="MobiDB-lite"/>
    </source>
</evidence>
<dbReference type="InterPro" id="IPR008978">
    <property type="entry name" value="HSP20-like_chaperone"/>
</dbReference>
<feature type="region of interest" description="Disordered" evidence="1">
    <location>
        <begin position="1"/>
        <end position="22"/>
    </location>
</feature>
<protein>
    <recommendedName>
        <fullName evidence="6">CS domain-containing protein</fullName>
    </recommendedName>
</protein>
<dbReference type="OrthoDB" id="1898560at2759"/>
<dbReference type="InterPro" id="IPR007052">
    <property type="entry name" value="CS_dom"/>
</dbReference>
<dbReference type="FunCoup" id="A0A482WW99">
    <property type="interactions" value="1695"/>
</dbReference>
<dbReference type="Pfam" id="PF04969">
    <property type="entry name" value="CS"/>
    <property type="match status" value="1"/>
</dbReference>
<evidence type="ECO:0000259" key="3">
    <source>
        <dbReference type="PROSITE" id="PS51203"/>
    </source>
</evidence>
<dbReference type="PROSITE" id="PS51203">
    <property type="entry name" value="CS"/>
    <property type="match status" value="1"/>
</dbReference>
<evidence type="ECO:0000313" key="5">
    <source>
        <dbReference type="Proteomes" id="UP000291343"/>
    </source>
</evidence>
<dbReference type="EMBL" id="QKKF02023298">
    <property type="protein sequence ID" value="RZF37814.1"/>
    <property type="molecule type" value="Genomic_DNA"/>
</dbReference>
<feature type="domain" description="SGS" evidence="2">
    <location>
        <begin position="116"/>
        <end position="204"/>
    </location>
</feature>
<proteinExistence type="predicted"/>
<evidence type="ECO:0008006" key="6">
    <source>
        <dbReference type="Google" id="ProtNLM"/>
    </source>
</evidence>
<dbReference type="Gene3D" id="2.60.40.790">
    <property type="match status" value="1"/>
</dbReference>
<dbReference type="SMR" id="A0A482WW99"/>
<dbReference type="FunFam" id="2.60.40.790:FF:000012">
    <property type="entry name" value="SGT1 homolog, MIS12 kinetochore complex assembly cochaperone"/>
    <property type="match status" value="1"/>
</dbReference>
<dbReference type="PROSITE" id="PS51048">
    <property type="entry name" value="SGS"/>
    <property type="match status" value="1"/>
</dbReference>
<dbReference type="SUPFAM" id="SSF49764">
    <property type="entry name" value="HSP20-like chaperones"/>
    <property type="match status" value="1"/>
</dbReference>
<sequence>MAESDAKSPLNDAAGGKEAGESTQLASKVKYDWYQTDTHIVITILAKNVKPENISTQFEENKLDVKAKLPDDSLYSLHLDLSNPIVSSQSNFKVLTSKIEIRLKKLDGIRWLTLQGEPKLTPSKGRDWDKVVGEIEEEKAEGDAAVNSLFQKIYLEGSDEVKKAMNKSFLESGGTVLSTNWSEVARDKVDIKPPDGMEWKSWES</sequence>
<accession>A0A482WW99</accession>